<keyword evidence="2" id="KW-0547">Nucleotide-binding</keyword>
<organism evidence="2">
    <name type="scientific">mine drainage metagenome</name>
    <dbReference type="NCBI Taxonomy" id="410659"/>
    <lineage>
        <taxon>unclassified sequences</taxon>
        <taxon>metagenomes</taxon>
        <taxon>ecological metagenomes</taxon>
    </lineage>
</organism>
<gene>
    <name evidence="2" type="ORF">B2A_04513</name>
</gene>
<dbReference type="AlphaFoldDB" id="T1ANQ5"/>
<comment type="caution">
    <text evidence="2">The sequence shown here is derived from an EMBL/GenBank/DDBJ whole genome shotgun (WGS) entry which is preliminary data.</text>
</comment>
<dbReference type="Pfam" id="PF14493">
    <property type="entry name" value="HTH_40"/>
    <property type="match status" value="1"/>
</dbReference>
<reference evidence="2" key="2">
    <citation type="journal article" date="2014" name="ISME J.">
        <title>Microbial stratification in low pH oxic and suboxic macroscopic growths along an acid mine drainage.</title>
        <authorList>
            <person name="Mendez-Garcia C."/>
            <person name="Mesa V."/>
            <person name="Sprenger R.R."/>
            <person name="Richter M."/>
            <person name="Diez M.S."/>
            <person name="Solano J."/>
            <person name="Bargiela R."/>
            <person name="Golyshina O.V."/>
            <person name="Manteca A."/>
            <person name="Ramos J.L."/>
            <person name="Gallego J.R."/>
            <person name="Llorente I."/>
            <person name="Martins Dos Santos V.A."/>
            <person name="Jensen O.N."/>
            <person name="Pelaez A.I."/>
            <person name="Sanchez J."/>
            <person name="Ferrer M."/>
        </authorList>
    </citation>
    <scope>NUCLEOTIDE SEQUENCE</scope>
</reference>
<name>T1ANQ5_9ZZZZ</name>
<dbReference type="InterPro" id="IPR029491">
    <property type="entry name" value="Helicase_HTH"/>
</dbReference>
<keyword evidence="2" id="KW-0347">Helicase</keyword>
<sequence length="182" mass="20655">PAREHIGSLRGKRKLKRYLAHVEPLERACWHKIEALYGAQLLDRSLYSGTPLHRRQGPERSTATIPGIAASRDRMERGASVRETLRLHCERKTPAEIAALRSLTVGTIKSHLVRLIASGEIKVHEVLPADMISAVMRFLEAHEDARLTEIRNGTGDHFDYDDLRMIVAHWSRNRAATDRKRA</sequence>
<reference evidence="2" key="1">
    <citation type="submission" date="2013-08" db="EMBL/GenBank/DDBJ databases">
        <authorList>
            <person name="Mendez C."/>
            <person name="Richter M."/>
            <person name="Ferrer M."/>
            <person name="Sanchez J."/>
        </authorList>
    </citation>
    <scope>NUCLEOTIDE SEQUENCE</scope>
</reference>
<dbReference type="GO" id="GO:0004386">
    <property type="term" value="F:helicase activity"/>
    <property type="evidence" value="ECO:0007669"/>
    <property type="project" value="UniProtKB-KW"/>
</dbReference>
<proteinExistence type="predicted"/>
<feature type="domain" description="Helicase Helix-turn-helix" evidence="1">
    <location>
        <begin position="80"/>
        <end position="166"/>
    </location>
</feature>
<protein>
    <submittedName>
        <fullName evidence="2">Helicase-related protein</fullName>
    </submittedName>
</protein>
<keyword evidence="2" id="KW-0067">ATP-binding</keyword>
<evidence type="ECO:0000313" key="2">
    <source>
        <dbReference type="EMBL" id="EQD58113.1"/>
    </source>
</evidence>
<dbReference type="EMBL" id="AUZZ01003040">
    <property type="protein sequence ID" value="EQD58113.1"/>
    <property type="molecule type" value="Genomic_DNA"/>
</dbReference>
<keyword evidence="2" id="KW-0378">Hydrolase</keyword>
<dbReference type="Gene3D" id="1.10.10.1390">
    <property type="entry name" value="ATP-dependent DNA helicase RecQ"/>
    <property type="match status" value="1"/>
</dbReference>
<evidence type="ECO:0000259" key="1">
    <source>
        <dbReference type="Pfam" id="PF14493"/>
    </source>
</evidence>
<accession>T1ANQ5</accession>
<feature type="non-terminal residue" evidence="2">
    <location>
        <position position="1"/>
    </location>
</feature>